<dbReference type="Gramene" id="ONI13821">
    <property type="protein sequence ID" value="ONI13821"/>
    <property type="gene ID" value="PRUPE_4G247600"/>
</dbReference>
<gene>
    <name evidence="1" type="ORF">PRUPE_4G247600</name>
</gene>
<proteinExistence type="predicted"/>
<reference evidence="1 2" key="1">
    <citation type="journal article" date="2013" name="Nat. Genet.">
        <title>The high-quality draft genome of peach (Prunus persica) identifies unique patterns of genetic diversity, domestication and genome evolution.</title>
        <authorList>
            <consortium name="International Peach Genome Initiative"/>
            <person name="Verde I."/>
            <person name="Abbott A.G."/>
            <person name="Scalabrin S."/>
            <person name="Jung S."/>
            <person name="Shu S."/>
            <person name="Marroni F."/>
            <person name="Zhebentyayeva T."/>
            <person name="Dettori M.T."/>
            <person name="Grimwood J."/>
            <person name="Cattonaro F."/>
            <person name="Zuccolo A."/>
            <person name="Rossini L."/>
            <person name="Jenkins J."/>
            <person name="Vendramin E."/>
            <person name="Meisel L.A."/>
            <person name="Decroocq V."/>
            <person name="Sosinski B."/>
            <person name="Prochnik S."/>
            <person name="Mitros T."/>
            <person name="Policriti A."/>
            <person name="Cipriani G."/>
            <person name="Dondini L."/>
            <person name="Ficklin S."/>
            <person name="Goodstein D.M."/>
            <person name="Xuan P."/>
            <person name="Del Fabbro C."/>
            <person name="Aramini V."/>
            <person name="Copetti D."/>
            <person name="Gonzalez S."/>
            <person name="Horner D.S."/>
            <person name="Falchi R."/>
            <person name="Lucas S."/>
            <person name="Mica E."/>
            <person name="Maldonado J."/>
            <person name="Lazzari B."/>
            <person name="Bielenberg D."/>
            <person name="Pirona R."/>
            <person name="Miculan M."/>
            <person name="Barakat A."/>
            <person name="Testolin R."/>
            <person name="Stella A."/>
            <person name="Tartarini S."/>
            <person name="Tonutti P."/>
            <person name="Arus P."/>
            <person name="Orellana A."/>
            <person name="Wells C."/>
            <person name="Main D."/>
            <person name="Vizzotto G."/>
            <person name="Silva H."/>
            <person name="Salamini F."/>
            <person name="Schmutz J."/>
            <person name="Morgante M."/>
            <person name="Rokhsar D.S."/>
        </authorList>
    </citation>
    <scope>NUCLEOTIDE SEQUENCE [LARGE SCALE GENOMIC DNA]</scope>
    <source>
        <strain evidence="2">cv. Nemared</strain>
    </source>
</reference>
<organism evidence="1 2">
    <name type="scientific">Prunus persica</name>
    <name type="common">Peach</name>
    <name type="synonym">Amygdalus persica</name>
    <dbReference type="NCBI Taxonomy" id="3760"/>
    <lineage>
        <taxon>Eukaryota</taxon>
        <taxon>Viridiplantae</taxon>
        <taxon>Streptophyta</taxon>
        <taxon>Embryophyta</taxon>
        <taxon>Tracheophyta</taxon>
        <taxon>Spermatophyta</taxon>
        <taxon>Magnoliopsida</taxon>
        <taxon>eudicotyledons</taxon>
        <taxon>Gunneridae</taxon>
        <taxon>Pentapetalae</taxon>
        <taxon>rosids</taxon>
        <taxon>fabids</taxon>
        <taxon>Rosales</taxon>
        <taxon>Rosaceae</taxon>
        <taxon>Amygdaloideae</taxon>
        <taxon>Amygdaleae</taxon>
        <taxon>Prunus</taxon>
    </lineage>
</organism>
<accession>A0A251PQF9</accession>
<dbReference type="Proteomes" id="UP000006882">
    <property type="component" value="Chromosome G4"/>
</dbReference>
<dbReference type="AlphaFoldDB" id="A0A251PQF9"/>
<sequence>MAQVEEDAPGFDLWCIEDSIVKGWLIKIMEPDLVELFLDLPTTEDSFWLEQDRRRPINMKCPDDVKIRQTEIQKDSIYEFHAGLYDELDKIRGDLLRLSPLSKLGESFSFVGKKAQHRETMLKKDAKTESFAVMVSKPLLLVFLFPIQQLRKKKICIAFIVMADMSQTEIRLS</sequence>
<dbReference type="eggNOG" id="KOG0017">
    <property type="taxonomic scope" value="Eukaryota"/>
</dbReference>
<keyword evidence="2" id="KW-1185">Reference proteome</keyword>
<name>A0A251PQF9_PRUPE</name>
<dbReference type="EMBL" id="CM007654">
    <property type="protein sequence ID" value="ONI13821.1"/>
    <property type="molecule type" value="Genomic_DNA"/>
</dbReference>
<evidence type="ECO:0000313" key="2">
    <source>
        <dbReference type="Proteomes" id="UP000006882"/>
    </source>
</evidence>
<protein>
    <submittedName>
        <fullName evidence="1">Uncharacterized protein</fullName>
    </submittedName>
</protein>
<evidence type="ECO:0000313" key="1">
    <source>
        <dbReference type="EMBL" id="ONI13821.1"/>
    </source>
</evidence>